<gene>
    <name evidence="1" type="ordered locus">Sterm_2271</name>
</gene>
<dbReference type="Proteomes" id="UP000000845">
    <property type="component" value="Chromosome"/>
</dbReference>
<keyword evidence="2" id="KW-1185">Reference proteome</keyword>
<dbReference type="HOGENOM" id="CLU_1569609_0_0_0"/>
<organism evidence="1 2">
    <name type="scientific">Sebaldella termitidis (strain ATCC 33386 / NCTC 11300)</name>
    <dbReference type="NCBI Taxonomy" id="526218"/>
    <lineage>
        <taxon>Bacteria</taxon>
        <taxon>Fusobacteriati</taxon>
        <taxon>Fusobacteriota</taxon>
        <taxon>Fusobacteriia</taxon>
        <taxon>Fusobacteriales</taxon>
        <taxon>Leptotrichiaceae</taxon>
        <taxon>Sebaldella</taxon>
    </lineage>
</organism>
<dbReference type="RefSeq" id="WP_012861719.1">
    <property type="nucleotide sequence ID" value="NC_013517.1"/>
</dbReference>
<dbReference type="EMBL" id="CP001739">
    <property type="protein sequence ID" value="ACZ09125.1"/>
    <property type="molecule type" value="Genomic_DNA"/>
</dbReference>
<dbReference type="STRING" id="526218.Sterm_2271"/>
<reference evidence="2" key="1">
    <citation type="submission" date="2009-09" db="EMBL/GenBank/DDBJ databases">
        <title>The complete chromosome of Sebaldella termitidis ATCC 33386.</title>
        <authorList>
            <consortium name="US DOE Joint Genome Institute (JGI-PGF)"/>
            <person name="Lucas S."/>
            <person name="Copeland A."/>
            <person name="Lapidus A."/>
            <person name="Glavina del Rio T."/>
            <person name="Dalin E."/>
            <person name="Tice H."/>
            <person name="Bruce D."/>
            <person name="Goodwin L."/>
            <person name="Pitluck S."/>
            <person name="Kyrpides N."/>
            <person name="Mavromatis K."/>
            <person name="Ivanova N."/>
            <person name="Mikhailova N."/>
            <person name="Sims D."/>
            <person name="Meincke L."/>
            <person name="Brettin T."/>
            <person name="Detter J.C."/>
            <person name="Han C."/>
            <person name="Larimer F."/>
            <person name="Land M."/>
            <person name="Hauser L."/>
            <person name="Markowitz V."/>
            <person name="Cheng J.F."/>
            <person name="Hugenholtz P."/>
            <person name="Woyke T."/>
            <person name="Wu D."/>
            <person name="Eisen J.A."/>
        </authorList>
    </citation>
    <scope>NUCLEOTIDE SEQUENCE [LARGE SCALE GENOMIC DNA]</scope>
    <source>
        <strain evidence="2">ATCC 33386 / NCTC 11300</strain>
    </source>
</reference>
<proteinExistence type="predicted"/>
<sequence length="170" mass="20307">MKKYFLIAMCFLFTMTYSKQFLTVEDVRAEYELIQKDMPKYEKVAVPDNGNSTEGGEAVYYYENKRLKVIVAGYFGETGKMHEEIYFGDNYPIFVYKERHTYNAPITDKKFNEKRTKIHKERYYFDSNKNLIRYIDEKGKIIVSGDKLQNESINIKNEIVRLLRLRNTKK</sequence>
<dbReference type="KEGG" id="str:Sterm_2271"/>
<name>D1AKK9_SEBTE</name>
<protein>
    <submittedName>
        <fullName evidence="1">Uncharacterized protein</fullName>
    </submittedName>
</protein>
<reference evidence="1 2" key="2">
    <citation type="journal article" date="2010" name="Stand. Genomic Sci.">
        <title>Complete genome sequence of Sebaldella termitidis type strain (NCTC 11300).</title>
        <authorList>
            <person name="Harmon-Smith M."/>
            <person name="Celia L."/>
            <person name="Chertkov O."/>
            <person name="Lapidus A."/>
            <person name="Copeland A."/>
            <person name="Glavina Del Rio T."/>
            <person name="Nolan M."/>
            <person name="Lucas S."/>
            <person name="Tice H."/>
            <person name="Cheng J.F."/>
            <person name="Han C."/>
            <person name="Detter J.C."/>
            <person name="Bruce D."/>
            <person name="Goodwin L."/>
            <person name="Pitluck S."/>
            <person name="Pati A."/>
            <person name="Liolios K."/>
            <person name="Ivanova N."/>
            <person name="Mavromatis K."/>
            <person name="Mikhailova N."/>
            <person name="Chen A."/>
            <person name="Palaniappan K."/>
            <person name="Land M."/>
            <person name="Hauser L."/>
            <person name="Chang Y.J."/>
            <person name="Jeffries C.D."/>
            <person name="Brettin T."/>
            <person name="Goker M."/>
            <person name="Beck B."/>
            <person name="Bristow J."/>
            <person name="Eisen J.A."/>
            <person name="Markowitz V."/>
            <person name="Hugenholtz P."/>
            <person name="Kyrpides N.C."/>
            <person name="Klenk H.P."/>
            <person name="Chen F."/>
        </authorList>
    </citation>
    <scope>NUCLEOTIDE SEQUENCE [LARGE SCALE GENOMIC DNA]</scope>
    <source>
        <strain evidence="2">ATCC 33386 / NCTC 11300</strain>
    </source>
</reference>
<accession>D1AKK9</accession>
<evidence type="ECO:0000313" key="2">
    <source>
        <dbReference type="Proteomes" id="UP000000845"/>
    </source>
</evidence>
<dbReference type="AlphaFoldDB" id="D1AKK9"/>
<evidence type="ECO:0000313" key="1">
    <source>
        <dbReference type="EMBL" id="ACZ09125.1"/>
    </source>
</evidence>